<feature type="compositionally biased region" description="Polar residues" evidence="3">
    <location>
        <begin position="1626"/>
        <end position="1635"/>
    </location>
</feature>
<feature type="compositionally biased region" description="Low complexity" evidence="3">
    <location>
        <begin position="605"/>
        <end position="625"/>
    </location>
</feature>
<keyword evidence="4" id="KW-0732">Signal</keyword>
<keyword evidence="2" id="KW-0964">Secreted</keyword>
<evidence type="ECO:0000313" key="5">
    <source>
        <dbReference type="EMBL" id="OXA60479.1"/>
    </source>
</evidence>
<dbReference type="PANTHER" id="PTHR47246:SF1">
    <property type="entry name" value="MUCIN-19"/>
    <property type="match status" value="1"/>
</dbReference>
<feature type="compositionally biased region" description="Low complexity" evidence="3">
    <location>
        <begin position="179"/>
        <end position="191"/>
    </location>
</feature>
<feature type="region of interest" description="Disordered" evidence="3">
    <location>
        <begin position="976"/>
        <end position="1025"/>
    </location>
</feature>
<feature type="region of interest" description="Disordered" evidence="3">
    <location>
        <begin position="173"/>
        <end position="207"/>
    </location>
</feature>
<feature type="compositionally biased region" description="Polar residues" evidence="3">
    <location>
        <begin position="1191"/>
        <end position="1200"/>
    </location>
</feature>
<sequence>MCRILLLSIFAIISISVGFSIHDNDLDTDLEQTKIGIPTEMLLEALESQFNNPAAQAQGRGANFFNLSAYLNTNRPNGTALTFVPLITLILGKLNLGTVGINSIQNEHFPVYKSELNSSGNHGDDGFKPIFTQQQFEPSQGYEKHFVGNQEVAMATTGDKVVKRKKIKKIKNNNATTVSSFPSQPQQQQQFLVPMRPPPGGQQGPEKVGALKKLAGLFRRRPQQQPQQWNQFPGQQFLVPSGSASIGNFVAPPVQQPQQQQQQPQGGQQQQQQQPWRPQPYQPLFPQPNNFQHQFPQQQQFPRPRPPFPQQQQQQFPGQPQNAVPQQQQPQQFPQQQQFAGQPQQQQPFPGQPQNPSSPQQQQQQNAFPGQQPQQQQQQFPGQQQMPLLSKLKKTYVTTFHNLFGHHGNRQRPPQQQPPAPQLYMQNPNWSAFNQTTFPQQPQQFPTPSQQQEPRRRRIKLRKPNPELVGRPRMDGDEQELDLSGGGGHVTTGEGTSDGGSIYKRNSTYNINSKLKNKRPTFYKFNKVTMAPPKLPSFYSTKSPNEETVVMTTTELTPKVYFDPSVGIVKAGSMEIKPVSMEIIKPVSMETTVRTPEKVQESKESSVSVSVSSSSSSSSSRTSSEVKVVEKKKPIFFKGSSSKEVFSREEIKEVTKVTRRPIIFRTTTTTTEATTTTTPTTTTTTEATTTPSTTTTTTTTTTPPPPTTEITTTTTTKTYDPYLPYELLHAMKNEENSMETVKKSSVNVFLDKVESLEVTETTPPSTTTTTTVTTPPPTTPIISITNPPPPPQPTTPPPPTPASSEEDLEDYYYDNGNYFYNYLHPSLPVPPNKITMATNSSTTPTDNEAVESINNSSRPLSNFYRPMVPPGPMPMHFRPHPPPHPHPPRGPPPPGFFNRNKPELFRRPPPPVIMSYTPLQPGQQEISNGNIDGWVGEVDVLGSTIETTTTTTPVTVVTTTTTTTTPVTTPVMTTKRVKSTTTAATTTTTTTPTTTTTRRTTTTTPTTTTTTTPTTTTTTTTTTPPPEYIYEYVEEIVTEIPVPQKEADFLVSNEITENHHGISPSNQNNNFHGNQINIPSNQNNHYGNQNPQNLQFLPVQPFHHPPPPPPGFIHPPQFQAPHPPAHPPAHPQPPPQSPPPEYEYEYVDDPIITNATTPPSPPPPPTPPTDQIGNIIKSTMLVSMDLDKNNPENNPKSEISTVMMPPPPAPLPGYGRFGNHGNNISPHSNQKPPQQPNPALNFLQNLFNKKPHPPAHPPQQPQMSMSQQIQKFIRPNFLGNQPQIDTLFHRNGTFLDTPMVTPPHSTTPTATPTTEPPPPTELDSDEVIYVTQDELEKLKASGKLDENEFEIVAMETPEKKKAMETEKKKIVKETKKPTIGSSEEYYYDEDEEVVSMATSPTTIATTPIVVTMATIPTVPFTYKDLSISKQPIISANTIRPGFYEYDPPQQQPSLPTSQYFHGNDKSEFSQKIEYGNFQPIISENLNNDFVSYHADHSKKLGASVNRRLDYDDGIELFKPSHRSGRIATMKLVIFLFVAMATVANTLPQNWPYRDNMEYYGYQNNNRGNFYRASNLGGGSSEDDEVEVNVGNNKARQDLKVAGGQSPSDGASPVVVVETGSAKPVTDQVNTKAATQPKSPSANPVPANPAATDANKPPQPAFPPASPPATTPTPEDSEEDSEEEEGDEEEEDDEDDDSDNRRRNDPIVNDVTNVTNTETTIKKTQQNVPNNVQTVEALVPGYVTEQGEVLVPFDTVVKEGGGVVAVVEDPNYTKNAPPVVILPSDDSDTVNEVERPVPKFFNPIGEKQLYYSEVPPPGSIFTFDDDNQVDEGVRGVARQGETSSEETLADDDTSSAQDDASESDESTSPPRPPLSFVKATAPSGEDDEAESLGIRIARMSPDYDPRFNDFYASRSPNYFYAGNGYYVTRYPSNNNRRLGYYGNNRSPFRYRPSASPIQHSRPQPHPLYRRRPQQPPTRPLATQNRIIIRRGDKPSNVVAVYDVQGGTPVTRQRINKQRREAKELKKNKKNVKKITVDPLGLYSHGGKKTHGGKVKRGLYEFGGMKEMKQKTTRE</sequence>
<feature type="region of interest" description="Disordered" evidence="3">
    <location>
        <begin position="1619"/>
        <end position="1715"/>
    </location>
</feature>
<dbReference type="OMA" id="EITENHH"/>
<feature type="region of interest" description="Disordered" evidence="3">
    <location>
        <begin position="1185"/>
        <end position="1263"/>
    </location>
</feature>
<feature type="region of interest" description="Disordered" evidence="3">
    <location>
        <begin position="1058"/>
        <end position="1173"/>
    </location>
</feature>
<evidence type="ECO:0000256" key="4">
    <source>
        <dbReference type="SAM" id="SignalP"/>
    </source>
</evidence>
<proteinExistence type="predicted"/>
<feature type="region of interest" description="Disordered" evidence="3">
    <location>
        <begin position="876"/>
        <end position="903"/>
    </location>
</feature>
<dbReference type="Proteomes" id="UP000198287">
    <property type="component" value="Unassembled WGS sequence"/>
</dbReference>
<feature type="compositionally biased region" description="Low complexity" evidence="3">
    <location>
        <begin position="1066"/>
        <end position="1078"/>
    </location>
</feature>
<feature type="compositionally biased region" description="Low complexity" evidence="3">
    <location>
        <begin position="672"/>
        <end position="701"/>
    </location>
</feature>
<gene>
    <name evidence="5" type="ORF">Fcan01_04544</name>
</gene>
<feature type="compositionally biased region" description="Basic residues" evidence="3">
    <location>
        <begin position="877"/>
        <end position="887"/>
    </location>
</feature>
<feature type="compositionally biased region" description="Low complexity" evidence="3">
    <location>
        <begin position="310"/>
        <end position="383"/>
    </location>
</feature>
<name>A0A226ESJ7_FOLCA</name>
<comment type="caution">
    <text evidence="5">The sequence shown here is derived from an EMBL/GenBank/DDBJ whole genome shotgun (WGS) entry which is preliminary data.</text>
</comment>
<comment type="subcellular location">
    <subcellularLocation>
        <location evidence="1">Secreted</location>
    </subcellularLocation>
</comment>
<evidence type="ECO:0000256" key="3">
    <source>
        <dbReference type="SAM" id="MobiDB-lite"/>
    </source>
</evidence>
<feature type="compositionally biased region" description="Low complexity" evidence="3">
    <location>
        <begin position="1302"/>
        <end position="1313"/>
    </location>
</feature>
<feature type="compositionally biased region" description="Acidic residues" evidence="3">
    <location>
        <begin position="1674"/>
        <end position="1697"/>
    </location>
</feature>
<feature type="compositionally biased region" description="Pro residues" evidence="3">
    <location>
        <begin position="277"/>
        <end position="286"/>
    </location>
</feature>
<feature type="compositionally biased region" description="Low complexity" evidence="3">
    <location>
        <begin position="1705"/>
        <end position="1715"/>
    </location>
</feature>
<feature type="compositionally biased region" description="Low complexity" evidence="3">
    <location>
        <begin position="287"/>
        <end position="302"/>
    </location>
</feature>
<protein>
    <submittedName>
        <fullName evidence="5">Uncharacterized protein</fullName>
    </submittedName>
</protein>
<feature type="signal peptide" evidence="4">
    <location>
        <begin position="1"/>
        <end position="18"/>
    </location>
</feature>
<feature type="region of interest" description="Disordered" evidence="3">
    <location>
        <begin position="1835"/>
        <end position="1888"/>
    </location>
</feature>
<feature type="compositionally biased region" description="Polar residues" evidence="3">
    <location>
        <begin position="1079"/>
        <end position="1095"/>
    </location>
</feature>
<feature type="compositionally biased region" description="Polar residues" evidence="3">
    <location>
        <begin position="840"/>
        <end position="860"/>
    </location>
</feature>
<feature type="region of interest" description="Disordered" evidence="3">
    <location>
        <begin position="1931"/>
        <end position="1982"/>
    </location>
</feature>
<dbReference type="GO" id="GO:0005576">
    <property type="term" value="C:extracellular region"/>
    <property type="evidence" value="ECO:0007669"/>
    <property type="project" value="UniProtKB-SubCell"/>
</dbReference>
<feature type="compositionally biased region" description="Low complexity" evidence="3">
    <location>
        <begin position="759"/>
        <end position="773"/>
    </location>
</feature>
<feature type="compositionally biased region" description="Pro residues" evidence="3">
    <location>
        <begin position="1656"/>
        <end position="1670"/>
    </location>
</feature>
<feature type="compositionally biased region" description="Acidic residues" evidence="3">
    <location>
        <begin position="1842"/>
        <end position="1864"/>
    </location>
</feature>
<feature type="region of interest" description="Disordered" evidence="3">
    <location>
        <begin position="757"/>
        <end position="807"/>
    </location>
</feature>
<feature type="compositionally biased region" description="Pro residues" evidence="3">
    <location>
        <begin position="786"/>
        <end position="801"/>
    </location>
</feature>
<feature type="region of interest" description="Disordered" evidence="3">
    <location>
        <begin position="840"/>
        <end position="861"/>
    </location>
</feature>
<organism evidence="5 6">
    <name type="scientific">Folsomia candida</name>
    <name type="common">Springtail</name>
    <dbReference type="NCBI Taxonomy" id="158441"/>
    <lineage>
        <taxon>Eukaryota</taxon>
        <taxon>Metazoa</taxon>
        <taxon>Ecdysozoa</taxon>
        <taxon>Arthropoda</taxon>
        <taxon>Hexapoda</taxon>
        <taxon>Collembola</taxon>
        <taxon>Entomobryomorpha</taxon>
        <taxon>Isotomoidea</taxon>
        <taxon>Isotomidae</taxon>
        <taxon>Proisotominae</taxon>
        <taxon>Folsomia</taxon>
    </lineage>
</organism>
<feature type="compositionally biased region" description="Low complexity" evidence="3">
    <location>
        <begin position="435"/>
        <end position="452"/>
    </location>
</feature>
<feature type="compositionally biased region" description="Pro residues" evidence="3">
    <location>
        <begin position="1103"/>
        <end position="1113"/>
    </location>
</feature>
<feature type="compositionally biased region" description="Polar residues" evidence="3">
    <location>
        <begin position="424"/>
        <end position="434"/>
    </location>
</feature>
<dbReference type="STRING" id="158441.A0A226ESJ7"/>
<dbReference type="EMBL" id="LNIX01000002">
    <property type="protein sequence ID" value="OXA60479.1"/>
    <property type="molecule type" value="Genomic_DNA"/>
</dbReference>
<evidence type="ECO:0000256" key="1">
    <source>
        <dbReference type="ARBA" id="ARBA00004613"/>
    </source>
</evidence>
<dbReference type="OrthoDB" id="2357150at2759"/>
<feature type="compositionally biased region" description="Pro residues" evidence="3">
    <location>
        <begin position="1121"/>
        <end position="1141"/>
    </location>
</feature>
<feature type="region of interest" description="Disordered" evidence="3">
    <location>
        <begin position="234"/>
        <end position="383"/>
    </location>
</feature>
<feature type="compositionally biased region" description="Pro residues" evidence="3">
    <location>
        <begin position="1158"/>
        <end position="1168"/>
    </location>
</feature>
<feature type="compositionally biased region" description="Low complexity" evidence="3">
    <location>
        <begin position="1932"/>
        <end position="1944"/>
    </location>
</feature>
<keyword evidence="6" id="KW-1185">Reference proteome</keyword>
<feature type="compositionally biased region" description="Low complexity" evidence="3">
    <location>
        <begin position="1636"/>
        <end position="1654"/>
    </location>
</feature>
<feature type="compositionally biased region" description="Basic and acidic residues" evidence="3">
    <location>
        <begin position="595"/>
        <end position="604"/>
    </location>
</feature>
<feature type="compositionally biased region" description="Low complexity" evidence="3">
    <location>
        <begin position="976"/>
        <end position="1022"/>
    </location>
</feature>
<feature type="region of interest" description="Disordered" evidence="3">
    <location>
        <begin position="591"/>
        <end position="625"/>
    </location>
</feature>
<feature type="region of interest" description="Disordered" evidence="3">
    <location>
        <begin position="1301"/>
        <end position="1323"/>
    </location>
</feature>
<accession>A0A226ESJ7</accession>
<feature type="region of interest" description="Disordered" evidence="3">
    <location>
        <begin position="404"/>
        <end position="501"/>
    </location>
</feature>
<feature type="compositionally biased region" description="Polar residues" evidence="3">
    <location>
        <begin position="1220"/>
        <end position="1232"/>
    </location>
</feature>
<feature type="chain" id="PRO_5012398176" evidence="4">
    <location>
        <begin position="19"/>
        <end position="2073"/>
    </location>
</feature>
<feature type="compositionally biased region" description="Low complexity" evidence="3">
    <location>
        <begin position="252"/>
        <end position="276"/>
    </location>
</feature>
<dbReference type="PANTHER" id="PTHR47246">
    <property type="entry name" value="MUCIN-19"/>
    <property type="match status" value="1"/>
</dbReference>
<evidence type="ECO:0000256" key="2">
    <source>
        <dbReference type="ARBA" id="ARBA00022525"/>
    </source>
</evidence>
<evidence type="ECO:0000313" key="6">
    <source>
        <dbReference type="Proteomes" id="UP000198287"/>
    </source>
</evidence>
<feature type="region of interest" description="Disordered" evidence="3">
    <location>
        <begin position="672"/>
        <end position="713"/>
    </location>
</feature>
<reference evidence="5 6" key="1">
    <citation type="submission" date="2015-12" db="EMBL/GenBank/DDBJ databases">
        <title>The genome of Folsomia candida.</title>
        <authorList>
            <person name="Faddeeva A."/>
            <person name="Derks M.F."/>
            <person name="Anvar Y."/>
            <person name="Smit S."/>
            <person name="Van Straalen N."/>
            <person name="Roelofs D."/>
        </authorList>
    </citation>
    <scope>NUCLEOTIDE SEQUENCE [LARGE SCALE GENOMIC DNA]</scope>
    <source>
        <strain evidence="5 6">VU population</strain>
        <tissue evidence="5">Whole body</tissue>
    </source>
</reference>